<keyword evidence="1" id="KW-1133">Transmembrane helix</keyword>
<comment type="caution">
    <text evidence="2">The sequence shown here is derived from an EMBL/GenBank/DDBJ whole genome shotgun (WGS) entry which is preliminary data.</text>
</comment>
<dbReference type="AlphaFoldDB" id="A0A543Q2B6"/>
<gene>
    <name evidence="2" type="ORF">DLNHIDIE_00283</name>
</gene>
<dbReference type="EMBL" id="SZUV01000001">
    <property type="protein sequence ID" value="TQN50430.1"/>
    <property type="molecule type" value="Genomic_DNA"/>
</dbReference>
<keyword evidence="1" id="KW-0472">Membrane</keyword>
<evidence type="ECO:0000256" key="1">
    <source>
        <dbReference type="SAM" id="Phobius"/>
    </source>
</evidence>
<evidence type="ECO:0008006" key="4">
    <source>
        <dbReference type="Google" id="ProtNLM"/>
    </source>
</evidence>
<dbReference type="RefSeq" id="WP_153940737.1">
    <property type="nucleotide sequence ID" value="NZ_CP045571.1"/>
</dbReference>
<dbReference type="Proteomes" id="UP000315403">
    <property type="component" value="Unassembled WGS sequence"/>
</dbReference>
<accession>A0A543Q2B6</accession>
<protein>
    <recommendedName>
        <fullName evidence="4">Holin</fullName>
    </recommendedName>
</protein>
<organism evidence="2 3">
    <name type="scientific">Acidithiobacillus thiooxidans ATCC 19377</name>
    <dbReference type="NCBI Taxonomy" id="637390"/>
    <lineage>
        <taxon>Bacteria</taxon>
        <taxon>Pseudomonadati</taxon>
        <taxon>Pseudomonadota</taxon>
        <taxon>Acidithiobacillia</taxon>
        <taxon>Acidithiobacillales</taxon>
        <taxon>Acidithiobacillaceae</taxon>
        <taxon>Acidithiobacillus</taxon>
    </lineage>
</organism>
<dbReference type="GeneID" id="60696254"/>
<feature type="transmembrane region" description="Helical" evidence="1">
    <location>
        <begin position="30"/>
        <end position="48"/>
    </location>
</feature>
<sequence length="54" mass="5605">MNYKQIATHAAYAAIAGLAKMALTGSADPVSITATFVLGVVAIIFDIIDHRSGK</sequence>
<keyword evidence="1" id="KW-0812">Transmembrane</keyword>
<evidence type="ECO:0000313" key="3">
    <source>
        <dbReference type="Proteomes" id="UP000315403"/>
    </source>
</evidence>
<reference evidence="2 3" key="1">
    <citation type="submission" date="2019-03" db="EMBL/GenBank/DDBJ databases">
        <title>New insights into Acidothiobacillus thiooxidans sulfur metabolism through coupled gene expression, solution geochemistry, microscopy and spectroscopy analyses.</title>
        <authorList>
            <person name="Camacho D."/>
            <person name="Frazao R."/>
            <person name="Fouillen A."/>
            <person name="Nanci A."/>
            <person name="Lang B.F."/>
            <person name="Apte S.C."/>
            <person name="Baron C."/>
            <person name="Warren L.A."/>
        </authorList>
    </citation>
    <scope>NUCLEOTIDE SEQUENCE [LARGE SCALE GENOMIC DNA]</scope>
    <source>
        <strain evidence="2 3">ATCC 19377</strain>
    </source>
</reference>
<name>A0A543Q2B6_ACITH</name>
<evidence type="ECO:0000313" key="2">
    <source>
        <dbReference type="EMBL" id="TQN50430.1"/>
    </source>
</evidence>
<proteinExistence type="predicted"/>